<protein>
    <submittedName>
        <fullName evidence="1">Uncharacterized protein</fullName>
    </submittedName>
</protein>
<name>A0ABS5G654_9BRAD</name>
<evidence type="ECO:0000313" key="2">
    <source>
        <dbReference type="Proteomes" id="UP001314635"/>
    </source>
</evidence>
<dbReference type="RefSeq" id="WP_012043940.1">
    <property type="nucleotide sequence ID" value="NZ_JABFDP010000014.1"/>
</dbReference>
<proteinExistence type="predicted"/>
<organism evidence="1 2">
    <name type="scientific">Bradyrhizobium denitrificans</name>
    <dbReference type="NCBI Taxonomy" id="2734912"/>
    <lineage>
        <taxon>Bacteria</taxon>
        <taxon>Pseudomonadati</taxon>
        <taxon>Pseudomonadota</taxon>
        <taxon>Alphaproteobacteria</taxon>
        <taxon>Hyphomicrobiales</taxon>
        <taxon>Nitrobacteraceae</taxon>
        <taxon>Bradyrhizobium</taxon>
    </lineage>
</organism>
<evidence type="ECO:0000313" key="1">
    <source>
        <dbReference type="EMBL" id="MBR1136733.1"/>
    </source>
</evidence>
<reference evidence="2" key="1">
    <citation type="journal article" date="2021" name="ISME J.">
        <title>Evolutionary origin and ecological implication of a unique nif island in free-living Bradyrhizobium lineages.</title>
        <authorList>
            <person name="Tao J."/>
        </authorList>
    </citation>
    <scope>NUCLEOTIDE SEQUENCE [LARGE SCALE GENOMIC DNA]</scope>
    <source>
        <strain evidence="2">SZCCT0094</strain>
    </source>
</reference>
<accession>A0ABS5G654</accession>
<dbReference type="EMBL" id="JAFCLK010000011">
    <property type="protein sequence ID" value="MBR1136733.1"/>
    <property type="molecule type" value="Genomic_DNA"/>
</dbReference>
<keyword evidence="2" id="KW-1185">Reference proteome</keyword>
<dbReference type="Proteomes" id="UP001314635">
    <property type="component" value="Unassembled WGS sequence"/>
</dbReference>
<gene>
    <name evidence="1" type="ORF">JQ619_13225</name>
</gene>
<sequence>MSKDDCEPPRQKLLRLLSENPVDLHVAEALRLVVAFDKLTAPSDRRMVIELAERLAGG</sequence>
<comment type="caution">
    <text evidence="1">The sequence shown here is derived from an EMBL/GenBank/DDBJ whole genome shotgun (WGS) entry which is preliminary data.</text>
</comment>